<keyword evidence="1 9" id="KW-0808">Transferase</keyword>
<feature type="binding site" evidence="9">
    <location>
        <position position="295"/>
    </location>
    <ligand>
        <name>K(+)</name>
        <dbReference type="ChEBI" id="CHEBI:29103"/>
    </ligand>
</feature>
<dbReference type="InterPro" id="IPR029056">
    <property type="entry name" value="Ribokinase-like"/>
</dbReference>
<accession>A0A1X7M202</accession>
<comment type="cofactor">
    <cofactor evidence="9">
        <name>Mg(2+)</name>
        <dbReference type="ChEBI" id="CHEBI:18420"/>
    </cofactor>
    <text evidence="9">Requires a divalent cation, most likely magnesium in vivo, as an electrophilic catalyst to aid phosphoryl group transfer. It is the chelate of the metal and the nucleotide that is the actual substrate.</text>
</comment>
<feature type="binding site" evidence="9">
    <location>
        <position position="304"/>
    </location>
    <ligand>
        <name>K(+)</name>
        <dbReference type="ChEBI" id="CHEBI:29103"/>
    </ligand>
</feature>
<dbReference type="EC" id="2.7.1.15" evidence="9"/>
<comment type="catalytic activity">
    <reaction evidence="9">
        <text>D-ribose + ATP = D-ribose 5-phosphate + ADP + H(+)</text>
        <dbReference type="Rhea" id="RHEA:13697"/>
        <dbReference type="ChEBI" id="CHEBI:15378"/>
        <dbReference type="ChEBI" id="CHEBI:30616"/>
        <dbReference type="ChEBI" id="CHEBI:47013"/>
        <dbReference type="ChEBI" id="CHEBI:78346"/>
        <dbReference type="ChEBI" id="CHEBI:456216"/>
        <dbReference type="EC" id="2.7.1.15"/>
    </reaction>
</comment>
<dbReference type="STRING" id="1515439.SAMN06265784_113119"/>
<dbReference type="GO" id="GO:0005829">
    <property type="term" value="C:cytosol"/>
    <property type="evidence" value="ECO:0007669"/>
    <property type="project" value="TreeGrafter"/>
</dbReference>
<comment type="subunit">
    <text evidence="9">Homodimer.</text>
</comment>
<evidence type="ECO:0000313" key="12">
    <source>
        <dbReference type="Proteomes" id="UP000193228"/>
    </source>
</evidence>
<sequence length="320" mass="32187">MNTPVNNPQSENTSLRRVIVVGSVNEDIVVNATRLPVPGETVSGTAIERLQGGKGANQAVASARAGATVFIVAAVGNDDAGRAAVADLAANGVDTSHVWVDNTAPTGTAVVSVSADGENSIVVVPGANATLNSDFVSAALLKLNLRHSDIVVLGFEVPDEVVLGAARVAQISGAQIALNPSPVREVPQELYALRPIVVANEGEAKALTGTASVEDAIRQLLSQTRAPVVITMGEKGAIFASASSAAFSLAPALKVKPVDTTGAGDTFMGVVCASLAAGDNLQDATRHAAVAASLAVTKLGARASSPHASEIANALESVPA</sequence>
<dbReference type="SUPFAM" id="SSF53613">
    <property type="entry name" value="Ribokinase-like"/>
    <property type="match status" value="1"/>
</dbReference>
<comment type="function">
    <text evidence="9">Catalyzes the phosphorylation of ribose at O-5 in a reaction requiring ATP and magnesium. The resulting D-ribose-5-phosphate can then be used either for sythesis of nucleotides, histidine, and tryptophan, or as a component of the pentose phosphate pathway.</text>
</comment>
<feature type="binding site" evidence="9">
    <location>
        <begin position="264"/>
        <end position="265"/>
    </location>
    <ligand>
        <name>ATP</name>
        <dbReference type="ChEBI" id="CHEBI:30616"/>
    </ligand>
</feature>
<dbReference type="PRINTS" id="PR00990">
    <property type="entry name" value="RIBOKINASE"/>
</dbReference>
<dbReference type="Gene3D" id="3.40.1190.20">
    <property type="match status" value="1"/>
</dbReference>
<keyword evidence="2 9" id="KW-0479">Metal-binding</keyword>
<keyword evidence="8 9" id="KW-0119">Carbohydrate metabolism</keyword>
<dbReference type="RefSeq" id="WP_085488891.1">
    <property type="nucleotide sequence ID" value="NZ_FXAT01000013.1"/>
</dbReference>
<evidence type="ECO:0000256" key="2">
    <source>
        <dbReference type="ARBA" id="ARBA00022723"/>
    </source>
</evidence>
<evidence type="ECO:0000313" key="11">
    <source>
        <dbReference type="EMBL" id="SMG59563.1"/>
    </source>
</evidence>
<feature type="binding site" evidence="9">
    <location>
        <position position="261"/>
    </location>
    <ligand>
        <name>K(+)</name>
        <dbReference type="ChEBI" id="CHEBI:29103"/>
    </ligand>
</feature>
<feature type="binding site" evidence="9">
    <location>
        <position position="200"/>
    </location>
    <ligand>
        <name>ATP</name>
        <dbReference type="ChEBI" id="CHEBI:30616"/>
    </ligand>
</feature>
<evidence type="ECO:0000256" key="8">
    <source>
        <dbReference type="ARBA" id="ARBA00023277"/>
    </source>
</evidence>
<keyword evidence="4 9" id="KW-0418">Kinase</keyword>
<dbReference type="CDD" id="cd01174">
    <property type="entry name" value="ribokinase"/>
    <property type="match status" value="1"/>
</dbReference>
<keyword evidence="9" id="KW-0963">Cytoplasm</keyword>
<keyword evidence="5 9" id="KW-0067">ATP-binding</keyword>
<evidence type="ECO:0000256" key="6">
    <source>
        <dbReference type="ARBA" id="ARBA00022842"/>
    </source>
</evidence>
<organism evidence="11 12">
    <name type="scientific">Paraburkholderia susongensis</name>
    <dbReference type="NCBI Taxonomy" id="1515439"/>
    <lineage>
        <taxon>Bacteria</taxon>
        <taxon>Pseudomonadati</taxon>
        <taxon>Pseudomonadota</taxon>
        <taxon>Betaproteobacteria</taxon>
        <taxon>Burkholderiales</taxon>
        <taxon>Burkholderiaceae</taxon>
        <taxon>Paraburkholderia</taxon>
    </lineage>
</organism>
<dbReference type="UniPathway" id="UPA00916">
    <property type="reaction ID" value="UER00889"/>
</dbReference>
<evidence type="ECO:0000256" key="1">
    <source>
        <dbReference type="ARBA" id="ARBA00022679"/>
    </source>
</evidence>
<comment type="subcellular location">
    <subcellularLocation>
        <location evidence="9">Cytoplasm</location>
    </subcellularLocation>
</comment>
<feature type="binding site" evidence="9">
    <location>
        <begin position="53"/>
        <end position="57"/>
    </location>
    <ligand>
        <name>substrate</name>
    </ligand>
</feature>
<protein>
    <recommendedName>
        <fullName evidence="9">Ribokinase</fullName>
        <shortName evidence="9">RK</shortName>
        <ecNumber evidence="9">2.7.1.15</ecNumber>
    </recommendedName>
</protein>
<dbReference type="Proteomes" id="UP000193228">
    <property type="component" value="Unassembled WGS sequence"/>
</dbReference>
<dbReference type="PANTHER" id="PTHR10584">
    <property type="entry name" value="SUGAR KINASE"/>
    <property type="match status" value="1"/>
</dbReference>
<comment type="pathway">
    <text evidence="9">Carbohydrate metabolism; D-ribose degradation; D-ribose 5-phosphate from beta-D-ribopyranose: step 2/2.</text>
</comment>
<comment type="activity regulation">
    <text evidence="9">Activated by a monovalent cation that binds near, but not in, the active site. The most likely occupant of the site in vivo is potassium. Ion binding induces a conformational change that may alter substrate affinity.</text>
</comment>
<keyword evidence="6 9" id="KW-0460">Magnesium</keyword>
<keyword evidence="12" id="KW-1185">Reference proteome</keyword>
<dbReference type="AlphaFoldDB" id="A0A1X7M202"/>
<dbReference type="OrthoDB" id="9775849at2"/>
<evidence type="ECO:0000256" key="7">
    <source>
        <dbReference type="ARBA" id="ARBA00022958"/>
    </source>
</evidence>
<dbReference type="PANTHER" id="PTHR10584:SF166">
    <property type="entry name" value="RIBOKINASE"/>
    <property type="match status" value="1"/>
</dbReference>
<feature type="active site" description="Proton acceptor" evidence="9">
    <location>
        <position position="265"/>
    </location>
</feature>
<comment type="similarity">
    <text evidence="9">Belongs to the carbohydrate kinase PfkB family. Ribokinase subfamily.</text>
</comment>
<feature type="domain" description="Carbohydrate kinase PfkB" evidence="10">
    <location>
        <begin position="17"/>
        <end position="307"/>
    </location>
</feature>
<dbReference type="GO" id="GO:0019303">
    <property type="term" value="P:D-ribose catabolic process"/>
    <property type="evidence" value="ECO:0007669"/>
    <property type="project" value="UniProtKB-UniRule"/>
</dbReference>
<evidence type="ECO:0000256" key="5">
    <source>
        <dbReference type="ARBA" id="ARBA00022840"/>
    </source>
</evidence>
<feature type="binding site" evidence="9">
    <location>
        <position position="259"/>
    </location>
    <ligand>
        <name>K(+)</name>
        <dbReference type="ChEBI" id="CHEBI:29103"/>
    </ligand>
</feature>
<dbReference type="InterPro" id="IPR011877">
    <property type="entry name" value="Ribokinase"/>
</dbReference>
<feature type="binding site" evidence="9">
    <location>
        <position position="298"/>
    </location>
    <ligand>
        <name>K(+)</name>
        <dbReference type="ChEBI" id="CHEBI:29103"/>
    </ligand>
</feature>
<feature type="binding site" evidence="9">
    <location>
        <begin position="25"/>
        <end position="27"/>
    </location>
    <ligand>
        <name>substrate</name>
    </ligand>
</feature>
<feature type="binding site" evidence="9">
    <location>
        <begin position="231"/>
        <end position="236"/>
    </location>
    <ligand>
        <name>ATP</name>
        <dbReference type="ChEBI" id="CHEBI:30616"/>
    </ligand>
</feature>
<dbReference type="GO" id="GO:0005524">
    <property type="term" value="F:ATP binding"/>
    <property type="evidence" value="ECO:0007669"/>
    <property type="project" value="UniProtKB-UniRule"/>
</dbReference>
<dbReference type="HAMAP" id="MF_01987">
    <property type="entry name" value="Ribokinase"/>
    <property type="match status" value="1"/>
</dbReference>
<name>A0A1X7M202_9BURK</name>
<gene>
    <name evidence="9" type="primary">rbsK</name>
    <name evidence="11" type="ORF">SAMN06265784_113119</name>
</gene>
<feature type="binding site" evidence="9">
    <location>
        <position position="156"/>
    </location>
    <ligand>
        <name>substrate</name>
    </ligand>
</feature>
<dbReference type="GO" id="GO:0046872">
    <property type="term" value="F:metal ion binding"/>
    <property type="evidence" value="ECO:0007669"/>
    <property type="project" value="UniProtKB-KW"/>
</dbReference>
<dbReference type="InterPro" id="IPR011611">
    <property type="entry name" value="PfkB_dom"/>
</dbReference>
<proteinExistence type="inferred from homology"/>
<keyword evidence="7 9" id="KW-0630">Potassium</keyword>
<dbReference type="EMBL" id="FXAT01000013">
    <property type="protein sequence ID" value="SMG59563.1"/>
    <property type="molecule type" value="Genomic_DNA"/>
</dbReference>
<keyword evidence="3 9" id="KW-0547">Nucleotide-binding</keyword>
<evidence type="ECO:0000259" key="10">
    <source>
        <dbReference type="Pfam" id="PF00294"/>
    </source>
</evidence>
<evidence type="ECO:0000256" key="4">
    <source>
        <dbReference type="ARBA" id="ARBA00022777"/>
    </source>
</evidence>
<feature type="binding site" evidence="9">
    <location>
        <position position="300"/>
    </location>
    <ligand>
        <name>K(+)</name>
        <dbReference type="ChEBI" id="CHEBI:29103"/>
    </ligand>
</feature>
<evidence type="ECO:0000256" key="3">
    <source>
        <dbReference type="ARBA" id="ARBA00022741"/>
    </source>
</evidence>
<dbReference type="GO" id="GO:0004747">
    <property type="term" value="F:ribokinase activity"/>
    <property type="evidence" value="ECO:0007669"/>
    <property type="project" value="UniProtKB-UniRule"/>
</dbReference>
<dbReference type="InterPro" id="IPR002139">
    <property type="entry name" value="Ribo/fructo_kinase"/>
</dbReference>
<comment type="caution">
    <text evidence="9">Lacks conserved residue(s) required for the propagation of feature annotation.</text>
</comment>
<feature type="binding site" evidence="9">
    <location>
        <position position="265"/>
    </location>
    <ligand>
        <name>substrate</name>
    </ligand>
</feature>
<reference evidence="12" key="1">
    <citation type="submission" date="2017-04" db="EMBL/GenBank/DDBJ databases">
        <authorList>
            <person name="Varghese N."/>
            <person name="Submissions S."/>
        </authorList>
    </citation>
    <scope>NUCLEOTIDE SEQUENCE [LARGE SCALE GENOMIC DNA]</scope>
    <source>
        <strain evidence="12">LMG 29540</strain>
    </source>
</reference>
<evidence type="ECO:0000256" key="9">
    <source>
        <dbReference type="HAMAP-Rule" id="MF_01987"/>
    </source>
</evidence>
<dbReference type="Pfam" id="PF00294">
    <property type="entry name" value="PfkB"/>
    <property type="match status" value="1"/>
</dbReference>